<evidence type="ECO:0000313" key="4">
    <source>
        <dbReference type="EMBL" id="KAJ7204384.1"/>
    </source>
</evidence>
<dbReference type="PRINTS" id="PR00700">
    <property type="entry name" value="PRTYPHPHTASE"/>
</dbReference>
<dbReference type="EMBL" id="JARJCW010000047">
    <property type="protein sequence ID" value="KAJ7204384.1"/>
    <property type="molecule type" value="Genomic_DNA"/>
</dbReference>
<dbReference type="AlphaFoldDB" id="A0AAD6V7H8"/>
<dbReference type="InterPro" id="IPR000242">
    <property type="entry name" value="PTP_cat"/>
</dbReference>
<dbReference type="Pfam" id="PF00102">
    <property type="entry name" value="Y_phosphatase"/>
    <property type="match status" value="1"/>
</dbReference>
<dbReference type="InterPro" id="IPR050348">
    <property type="entry name" value="Protein-Tyr_Phosphatase"/>
</dbReference>
<evidence type="ECO:0000259" key="2">
    <source>
        <dbReference type="PROSITE" id="PS50055"/>
    </source>
</evidence>
<accession>A0AAD6V7H8</accession>
<dbReference type="InterPro" id="IPR029021">
    <property type="entry name" value="Prot-tyrosine_phosphatase-like"/>
</dbReference>
<dbReference type="CDD" id="cd00047">
    <property type="entry name" value="PTPc"/>
    <property type="match status" value="1"/>
</dbReference>
<reference evidence="4" key="1">
    <citation type="submission" date="2023-03" db="EMBL/GenBank/DDBJ databases">
        <title>Massive genome expansion in bonnet fungi (Mycena s.s.) driven by repeated elements and novel gene families across ecological guilds.</title>
        <authorList>
            <consortium name="Lawrence Berkeley National Laboratory"/>
            <person name="Harder C.B."/>
            <person name="Miyauchi S."/>
            <person name="Viragh M."/>
            <person name="Kuo A."/>
            <person name="Thoen E."/>
            <person name="Andreopoulos B."/>
            <person name="Lu D."/>
            <person name="Skrede I."/>
            <person name="Drula E."/>
            <person name="Henrissat B."/>
            <person name="Morin E."/>
            <person name="Kohler A."/>
            <person name="Barry K."/>
            <person name="LaButti K."/>
            <person name="Morin E."/>
            <person name="Salamov A."/>
            <person name="Lipzen A."/>
            <person name="Mereny Z."/>
            <person name="Hegedus B."/>
            <person name="Baldrian P."/>
            <person name="Stursova M."/>
            <person name="Weitz H."/>
            <person name="Taylor A."/>
            <person name="Grigoriev I.V."/>
            <person name="Nagy L.G."/>
            <person name="Martin F."/>
            <person name="Kauserud H."/>
        </authorList>
    </citation>
    <scope>NUCLEOTIDE SEQUENCE</scope>
    <source>
        <strain evidence="4">9144</strain>
    </source>
</reference>
<dbReference type="SUPFAM" id="SSF52799">
    <property type="entry name" value="(Phosphotyrosine protein) phosphatases II"/>
    <property type="match status" value="1"/>
</dbReference>
<comment type="caution">
    <text evidence="4">The sequence shown here is derived from an EMBL/GenBank/DDBJ whole genome shotgun (WGS) entry which is preliminary data.</text>
</comment>
<dbReference type="Proteomes" id="UP001219525">
    <property type="component" value="Unassembled WGS sequence"/>
</dbReference>
<protein>
    <submittedName>
        <fullName evidence="4">Protein-tyrosine phosphatase-like protein</fullName>
    </submittedName>
</protein>
<sequence length="368" mass="41124">NTTPTTLPQWLSKQTASHQKYLQSTLEQREYYRAVVRSFYPRQLQPPPEIPRPLFEYYSIASGCHPDNSNKNRYRDIKPYDRTRVVVAGLALDRESPIHCCPNQRYLNASWVQERYGHKWWIASQAPLPTTAHAYLSLILQPITLPLSPPETPPSTRVRTVVQLTQLIEGGRRKADSYFPARVGQSLVHAPERSYPGPPLVTTLLDSVRIPEACCVKSTVSISLQGQDSGESPVTFQHLLFTAWPDQGVPKREERKHLMAFLHLVDSTNRQGSEGADTDPPVVVGCSAGIGRTGTFIALSSLLRAYGFLPAAPPSPPLSLLSPLGPLPSAFDEDLVGQEVDWLREQRHRMVQQDSQLALIYSLLEAAF</sequence>
<feature type="non-terminal residue" evidence="4">
    <location>
        <position position="368"/>
    </location>
</feature>
<organism evidence="4 5">
    <name type="scientific">Mycena pura</name>
    <dbReference type="NCBI Taxonomy" id="153505"/>
    <lineage>
        <taxon>Eukaryota</taxon>
        <taxon>Fungi</taxon>
        <taxon>Dikarya</taxon>
        <taxon>Basidiomycota</taxon>
        <taxon>Agaricomycotina</taxon>
        <taxon>Agaricomycetes</taxon>
        <taxon>Agaricomycetidae</taxon>
        <taxon>Agaricales</taxon>
        <taxon>Marasmiineae</taxon>
        <taxon>Mycenaceae</taxon>
        <taxon>Mycena</taxon>
    </lineage>
</organism>
<evidence type="ECO:0000313" key="5">
    <source>
        <dbReference type="Proteomes" id="UP001219525"/>
    </source>
</evidence>
<dbReference type="GO" id="GO:0004725">
    <property type="term" value="F:protein tyrosine phosphatase activity"/>
    <property type="evidence" value="ECO:0007669"/>
    <property type="project" value="InterPro"/>
</dbReference>
<dbReference type="PROSITE" id="PS50055">
    <property type="entry name" value="TYR_PHOSPHATASE_PTP"/>
    <property type="match status" value="1"/>
</dbReference>
<keyword evidence="5" id="KW-1185">Reference proteome</keyword>
<dbReference type="PANTHER" id="PTHR19134:SF449">
    <property type="entry name" value="TYROSINE-PROTEIN PHOSPHATASE 1"/>
    <property type="match status" value="1"/>
</dbReference>
<dbReference type="PROSITE" id="PS50056">
    <property type="entry name" value="TYR_PHOSPHATASE_2"/>
    <property type="match status" value="1"/>
</dbReference>
<proteinExistence type="inferred from homology"/>
<comment type="similarity">
    <text evidence="1">Belongs to the protein-tyrosine phosphatase family. Non-receptor class subfamily.</text>
</comment>
<feature type="non-terminal residue" evidence="4">
    <location>
        <position position="1"/>
    </location>
</feature>
<name>A0AAD6V7H8_9AGAR</name>
<gene>
    <name evidence="4" type="ORF">GGX14DRAFT_646842</name>
</gene>
<dbReference type="Gene3D" id="3.90.190.10">
    <property type="entry name" value="Protein tyrosine phosphatase superfamily"/>
    <property type="match status" value="1"/>
</dbReference>
<dbReference type="PANTHER" id="PTHR19134">
    <property type="entry name" value="RECEPTOR-TYPE TYROSINE-PROTEIN PHOSPHATASE"/>
    <property type="match status" value="1"/>
</dbReference>
<feature type="domain" description="Tyrosine-protein phosphatase" evidence="2">
    <location>
        <begin position="66"/>
        <end position="367"/>
    </location>
</feature>
<evidence type="ECO:0000256" key="1">
    <source>
        <dbReference type="ARBA" id="ARBA00009649"/>
    </source>
</evidence>
<dbReference type="InterPro" id="IPR003595">
    <property type="entry name" value="Tyr_Pase_cat"/>
</dbReference>
<dbReference type="InterPro" id="IPR000387">
    <property type="entry name" value="Tyr_Pase_dom"/>
</dbReference>
<dbReference type="SMART" id="SM00404">
    <property type="entry name" value="PTPc_motif"/>
    <property type="match status" value="1"/>
</dbReference>
<evidence type="ECO:0000259" key="3">
    <source>
        <dbReference type="PROSITE" id="PS50056"/>
    </source>
</evidence>
<feature type="domain" description="Tyrosine specific protein phosphatases" evidence="3">
    <location>
        <begin position="259"/>
        <end position="358"/>
    </location>
</feature>
<dbReference type="SMART" id="SM00194">
    <property type="entry name" value="PTPc"/>
    <property type="match status" value="1"/>
</dbReference>